<dbReference type="EMBL" id="JOJR01001339">
    <property type="protein sequence ID" value="RCN31285.1"/>
    <property type="molecule type" value="Genomic_DNA"/>
</dbReference>
<evidence type="ECO:0000313" key="2">
    <source>
        <dbReference type="EMBL" id="RCN31285.1"/>
    </source>
</evidence>
<proteinExistence type="predicted"/>
<accession>A0A368FKE4</accession>
<dbReference type="OrthoDB" id="10629809at2759"/>
<sequence>MQTILLVSLAVSVAFAQFAPQNPQQLQQQPYVQEQQFFRNQPARFSQYSNGYNNGYGSTTPSYYGANNNQYGYTTQQYGTNRQFDQNGQFNGVATTSALMALATTAIAFAL</sequence>
<dbReference type="Proteomes" id="UP000252519">
    <property type="component" value="Unassembled WGS sequence"/>
</dbReference>
<protein>
    <submittedName>
        <fullName evidence="2">Uncharacterized protein</fullName>
    </submittedName>
</protein>
<gene>
    <name evidence="2" type="ORF">ANCCAN_22937</name>
</gene>
<evidence type="ECO:0000256" key="1">
    <source>
        <dbReference type="SAM" id="SignalP"/>
    </source>
</evidence>
<name>A0A368FKE4_ANCCA</name>
<evidence type="ECO:0000313" key="3">
    <source>
        <dbReference type="Proteomes" id="UP000252519"/>
    </source>
</evidence>
<keyword evidence="3" id="KW-1185">Reference proteome</keyword>
<feature type="chain" id="PRO_5016720306" evidence="1">
    <location>
        <begin position="17"/>
        <end position="111"/>
    </location>
</feature>
<dbReference type="AlphaFoldDB" id="A0A368FKE4"/>
<reference evidence="2 3" key="1">
    <citation type="submission" date="2014-10" db="EMBL/GenBank/DDBJ databases">
        <title>Draft genome of the hookworm Ancylostoma caninum.</title>
        <authorList>
            <person name="Mitreva M."/>
        </authorList>
    </citation>
    <scope>NUCLEOTIDE SEQUENCE [LARGE SCALE GENOMIC DNA]</scope>
    <source>
        <strain evidence="2 3">Baltimore</strain>
    </source>
</reference>
<feature type="signal peptide" evidence="1">
    <location>
        <begin position="1"/>
        <end position="16"/>
    </location>
</feature>
<keyword evidence="1" id="KW-0732">Signal</keyword>
<comment type="caution">
    <text evidence="2">The sequence shown here is derived from an EMBL/GenBank/DDBJ whole genome shotgun (WGS) entry which is preliminary data.</text>
</comment>
<organism evidence="2 3">
    <name type="scientific">Ancylostoma caninum</name>
    <name type="common">Dog hookworm</name>
    <dbReference type="NCBI Taxonomy" id="29170"/>
    <lineage>
        <taxon>Eukaryota</taxon>
        <taxon>Metazoa</taxon>
        <taxon>Ecdysozoa</taxon>
        <taxon>Nematoda</taxon>
        <taxon>Chromadorea</taxon>
        <taxon>Rhabditida</taxon>
        <taxon>Rhabditina</taxon>
        <taxon>Rhabditomorpha</taxon>
        <taxon>Strongyloidea</taxon>
        <taxon>Ancylostomatidae</taxon>
        <taxon>Ancylostomatinae</taxon>
        <taxon>Ancylostoma</taxon>
    </lineage>
</organism>